<proteinExistence type="predicted"/>
<dbReference type="AlphaFoldDB" id="A0A6C0EYE8"/>
<feature type="region of interest" description="Disordered" evidence="1">
    <location>
        <begin position="59"/>
        <end position="78"/>
    </location>
</feature>
<protein>
    <submittedName>
        <fullName evidence="2">Uncharacterized protein</fullName>
    </submittedName>
</protein>
<dbReference type="EMBL" id="MN738961">
    <property type="protein sequence ID" value="QHT33250.1"/>
    <property type="molecule type" value="Genomic_DNA"/>
</dbReference>
<feature type="region of interest" description="Disordered" evidence="1">
    <location>
        <begin position="13"/>
        <end position="33"/>
    </location>
</feature>
<name>A0A6C0EYE8_9ZZZZ</name>
<evidence type="ECO:0000313" key="2">
    <source>
        <dbReference type="EMBL" id="QHT33250.1"/>
    </source>
</evidence>
<feature type="compositionally biased region" description="Basic residues" evidence="1">
    <location>
        <begin position="13"/>
        <end position="24"/>
    </location>
</feature>
<reference evidence="2" key="1">
    <citation type="journal article" date="2020" name="Nature">
        <title>Giant virus diversity and host interactions through global metagenomics.</title>
        <authorList>
            <person name="Schulz F."/>
            <person name="Roux S."/>
            <person name="Paez-Espino D."/>
            <person name="Jungbluth S."/>
            <person name="Walsh D.A."/>
            <person name="Denef V.J."/>
            <person name="McMahon K.D."/>
            <person name="Konstantinidis K.T."/>
            <person name="Eloe-Fadrosh E.A."/>
            <person name="Kyrpides N.C."/>
            <person name="Woyke T."/>
        </authorList>
    </citation>
    <scope>NUCLEOTIDE SEQUENCE</scope>
    <source>
        <strain evidence="2">GVMAG-M-3300009161-34</strain>
    </source>
</reference>
<organism evidence="2">
    <name type="scientific">viral metagenome</name>
    <dbReference type="NCBI Taxonomy" id="1070528"/>
    <lineage>
        <taxon>unclassified sequences</taxon>
        <taxon>metagenomes</taxon>
        <taxon>organismal metagenomes</taxon>
    </lineage>
</organism>
<evidence type="ECO:0000256" key="1">
    <source>
        <dbReference type="SAM" id="MobiDB-lite"/>
    </source>
</evidence>
<accession>A0A6C0EYE8</accession>
<sequence>MGKKITLRCKRRNRHNTRKKRNTRNTKNTRNTRNTRKITILHNKYSRKSRTSLQIRIHKGGVTPEPSPGSPHSQRIVDDNSSLEARLELLKQDTPKTPVVVSPYHIPPYVPKFADLPLPELSPEFESTDYEYRDANGLPLSYTSSLTIEPEDLPPTSLQVLGYKTHPFIARKMLPNMKDKKLPKLIQSKNLMIDAHGGIGNILTDNEKRLANHYLRVIEIGDYGGIVSINSPEYYKILNNILRSPKYKELFDDTHKGKELRARAYEKLCKHINDTRKPGCVKPSINKLDKYFKLIHLTHDRTFSGDREDKDVRETHIITAETLTSLEHQGLFVPLPHNQVKTGLPYFRKELFRLYPNTSLLSKNTFISLLYNILPLAIENNTQFNIFVTSCSYSDQNFMINPFKQDNSTGITQFLSKGKEFLFLISSLSAKVVSCFDKHLYYKVFKGKETSYQFAEYVDENTITGELIDTMTKSLIRLRHSIFDDGYTLDIYYNYNYEKLIPYFLGPIVPDGVMIRDSTANELEVELNKSEPFKTLPNPKQAELYAMAKLFLIQELVDNIGTNLEIAVSMLTVAEKVYSMFLRDIDSKPDDDSLFPIGIQELFKENRDDFLRLLHFLDRVYDNLYSYYLPRLQNDKNNKQPEFRTKRFINKPFYVKFMKLHNSGSLFFDEHNNFMHEASSYENMNPYKYKQRTNMDEIRDRMPDKGKFFSSRKSPMLSNAAKDKIFVSI</sequence>